<feature type="compositionally biased region" description="Polar residues" evidence="13">
    <location>
        <begin position="109"/>
        <end position="124"/>
    </location>
</feature>
<keyword evidence="6" id="KW-0863">Zinc-finger</keyword>
<keyword evidence="3" id="KW-0479">Metal-binding</keyword>
<dbReference type="Pfam" id="PF25396">
    <property type="entry name" value="ZNFX1"/>
    <property type="match status" value="1"/>
</dbReference>
<accession>A0AAD4N630</accession>
<dbReference type="PANTHER" id="PTHR10887:SF341">
    <property type="entry name" value="NFX1-TYPE ZINC FINGER-CONTAINING PROTEIN 1"/>
    <property type="match status" value="1"/>
</dbReference>
<dbReference type="SUPFAM" id="SSF52540">
    <property type="entry name" value="P-loop containing nucleoside triphosphate hydrolases"/>
    <property type="match status" value="1"/>
</dbReference>
<keyword evidence="11" id="KW-0391">Immunity</keyword>
<evidence type="ECO:0000256" key="8">
    <source>
        <dbReference type="ARBA" id="ARBA00022806"/>
    </source>
</evidence>
<gene>
    <name evidence="15" type="ORF">DdX_08417</name>
</gene>
<dbReference type="FunFam" id="3.40.50.300:FF:000326">
    <property type="entry name" value="P-loop containing nucleoside triphosphate hydrolase"/>
    <property type="match status" value="1"/>
</dbReference>
<keyword evidence="7" id="KW-0378">Hydrolase</keyword>
<dbReference type="GO" id="GO:0016787">
    <property type="term" value="F:hydrolase activity"/>
    <property type="evidence" value="ECO:0007669"/>
    <property type="project" value="UniProtKB-KW"/>
</dbReference>
<dbReference type="InterPro" id="IPR027417">
    <property type="entry name" value="P-loop_NTPase"/>
</dbReference>
<keyword evidence="8" id="KW-0347">Helicase</keyword>
<dbReference type="GO" id="GO:0005694">
    <property type="term" value="C:chromosome"/>
    <property type="evidence" value="ECO:0007669"/>
    <property type="project" value="UniProtKB-ARBA"/>
</dbReference>
<dbReference type="GO" id="GO:0008270">
    <property type="term" value="F:zinc ion binding"/>
    <property type="evidence" value="ECO:0007669"/>
    <property type="project" value="UniProtKB-KW"/>
</dbReference>
<proteinExistence type="predicted"/>
<evidence type="ECO:0000313" key="15">
    <source>
        <dbReference type="EMBL" id="KAI1714324.1"/>
    </source>
</evidence>
<dbReference type="InterPro" id="IPR000967">
    <property type="entry name" value="Znf_NFX1"/>
</dbReference>
<dbReference type="CDD" id="cd18808">
    <property type="entry name" value="SF1_C_Upf1"/>
    <property type="match status" value="1"/>
</dbReference>
<dbReference type="InterPro" id="IPR041679">
    <property type="entry name" value="DNA2/NAM7-like_C"/>
</dbReference>
<evidence type="ECO:0000256" key="1">
    <source>
        <dbReference type="ARBA" id="ARBA00004496"/>
    </source>
</evidence>
<evidence type="ECO:0000256" key="4">
    <source>
        <dbReference type="ARBA" id="ARBA00022737"/>
    </source>
</evidence>
<evidence type="ECO:0000256" key="10">
    <source>
        <dbReference type="ARBA" id="ARBA00022840"/>
    </source>
</evidence>
<evidence type="ECO:0000313" key="16">
    <source>
        <dbReference type="Proteomes" id="UP001201812"/>
    </source>
</evidence>
<dbReference type="Pfam" id="PF13087">
    <property type="entry name" value="AAA_12"/>
    <property type="match status" value="1"/>
</dbReference>
<keyword evidence="12" id="KW-0175">Coiled coil</keyword>
<evidence type="ECO:0000256" key="3">
    <source>
        <dbReference type="ARBA" id="ARBA00022723"/>
    </source>
</evidence>
<dbReference type="GO" id="GO:0002376">
    <property type="term" value="P:immune system process"/>
    <property type="evidence" value="ECO:0007669"/>
    <property type="project" value="UniProtKB-KW"/>
</dbReference>
<dbReference type="CDD" id="cd06008">
    <property type="entry name" value="NF-X1-zinc-finger"/>
    <property type="match status" value="1"/>
</dbReference>
<keyword evidence="10" id="KW-0067">ATP-binding</keyword>
<organism evidence="15 16">
    <name type="scientific">Ditylenchus destructor</name>
    <dbReference type="NCBI Taxonomy" id="166010"/>
    <lineage>
        <taxon>Eukaryota</taxon>
        <taxon>Metazoa</taxon>
        <taxon>Ecdysozoa</taxon>
        <taxon>Nematoda</taxon>
        <taxon>Chromadorea</taxon>
        <taxon>Rhabditida</taxon>
        <taxon>Tylenchina</taxon>
        <taxon>Tylenchomorpha</taxon>
        <taxon>Sphaerularioidea</taxon>
        <taxon>Anguinidae</taxon>
        <taxon>Anguininae</taxon>
        <taxon>Ditylenchus</taxon>
    </lineage>
</organism>
<dbReference type="InterPro" id="IPR041677">
    <property type="entry name" value="DNA2/NAM7_AAA_11"/>
</dbReference>
<evidence type="ECO:0000256" key="11">
    <source>
        <dbReference type="ARBA" id="ARBA00022859"/>
    </source>
</evidence>
<feature type="coiled-coil region" evidence="12">
    <location>
        <begin position="741"/>
        <end position="775"/>
    </location>
</feature>
<dbReference type="InterPro" id="IPR045055">
    <property type="entry name" value="DNA2/NAM7-like"/>
</dbReference>
<keyword evidence="5" id="KW-0547">Nucleotide-binding</keyword>
<dbReference type="GO" id="GO:0004386">
    <property type="term" value="F:helicase activity"/>
    <property type="evidence" value="ECO:0007669"/>
    <property type="project" value="UniProtKB-KW"/>
</dbReference>
<sequence length="2158" mass="246461">MSSSRGNEEPPNNPDAKYQPNTSSGRGSGFRGRGNSKYTPYPGNHHRNEVNRPQYHQKPTQWNPMNNSRNAQNSRGYPVKFNPFDRKLPALGPSKNGPIFGQAHFNSRDGPSTSARDQTEGNQDVTKEVQEQGKKIQKVYLIGFKQIEQICSDLDSGKMFEGSCDLLKVVQSTDFHNRLENMWPGVPTQIKFLRVIVAAASNGQQDLTTLTCDFMVKVMKSSLIETLISQHICGDEPHVLVNPRKRTSEHADLIDQLLTLLMIGLDMTPTWIDRLLVTVDGKMITYLKKACASFPEFLNAKTQKKLNHLEDAIQEQPNLTADGGARSDDEPNLTLCTLRVDGRAEGAARQLVLNSSRGLPPENFRTLSVIPEHKDFEEGGVTAEQRKYLRPNIEKGKFNDEEHYLDVHFRLLREDLIRPLRVGIYEYRQQILAQQRSTHFKPAKKLDLYVYRDVQVSEAELQKQSGQLLNYMRLKTHKNMRWNKKLIYGSLVCLSSDHFNRNLIFGVVQDRDEKMLWKGQVGLKLENPGQLDTSVLYCMVESPAFFEAYKHVMLSMQNIRLNGPIPYARYFVHARTETEMPKYIRNSNGGINFDVMLKKNRPIETARALSSNIALLGESIKAEDWGMDQSQFEALKYALSNELVVMQGPPGTGKTFLGLQLTRILLANQQLWNSDHRPVLVVCYTNHALDQFLEGISQSLKNGIVRIGGRCKNAALERFMLHNVRREFNEARRLGPRDYAADKVRFELVNTRNLLKTLQQEIEKFAEILPQLETHVVSPGALCDIFRKHDLPYYERLKQFLEKDQFMFHWLTQSKKLAEINLSTLLTLHEYGFPEIKAKNAAYVMFKYGVDSAEEIASWIMLEEQRGRPVSNTLLHPDIRHWPKFGDIDRICIHPIVAAEMLSSADSDINAVLTAHRRHRNIPETNEGNRQNIQNDAETTKDINEGEMDEEFLLNTRDETADNRMLYAPADLDDIFVVKSKAEKKANNNWFDPELMKLYAPLIKTAPAMSDEEAQIVEHDIWKLPLQDRWRLYQYWINMEHVNKTKELKELEEEHAHNIRKYCELQSLADVEVLRCAKVIGMTTTGAAKHQATLLSLKPRIVIVEEAAEVLEAHLLACLTLACEHFILIGDHQQLRPNPAVYELAKDYKLDLSLFERLINNGYPYRALKRQHRMHPEISRVLMPHFYPDLEDDPSVERLPEVMGVPEKQRLLFINHSHPEESPSEIKSHSNIFEVIYSVRLAFYFIQQGYKPDQVTILCTYLDQLLELRKRAKIVLGQEHKVRIENVDNYQGEECDIIILSLVRSNNPDNKIGYLKTPNRVCVALSRAKIGLYVLGNIDFLSKRSDLWMEIRKSVEEAGALSKGTFPVKCQMHGVEQVIESFGLEELCQMHGVEQAIEKWKEFDKKCPEGGCDQPCNVRRDCGHTCNKMCHAYDLDHEEPCRRPCQKACNSEFQHPCKKLCYEECGACEEKVVKQLPCRHSKLVECALPASLILCHAKCTRLLSCTHPCQLKCSDKCDSQKCSFEVERMLPGCNHRIKMKCSDDPEIFKCNANVLKRWPICGHEVETNCSTDVNTTLCPKPCSTPLAECEHLCLGTCGKCRNGRIHVACKEDCKRILICGHECKSKCSKICPPCDLPCETACGHSQCGQVAVCGEKGKKIRKSALSKSRKNKGRTCGELCPKCVEKCHNQCEHRQCDLPCWMPCKVPPCQEPCNKILPCSPEVDEENVNLHKCIGVCGEECLSICKICHPKEFEEIKTLLFGTEDDDDARFVRLKDCGHIFEVTGLDRWIQIETAAPEASDRENSSESASTAVSIVPIVCPQCKTPIKRSSRYISALNKRACDIDQIKYFNRGKTKEELKADLKTFNENKLEPFIKEVQNLISHSAEHYDVYTSFESLFTQLKSVNVQNITVHWINTARNVLRIAEQLQNLLKTVHKEKMVFSFDTSSPEIANATNELRLFHMVSLPANKYLYAEIDYLLRRLGNDNDVKNIAEMTLAQIAQEADRLSLLKDLMNYLGEVYKIKNDFVSENKNRLHRLLEGLHGNKEFVGEHRDALKQQFKELVESHQVQNFGISEAERIQIVKAVGYDVRKWYKCSKGHLYGIGDCGMAMVQSQCPVCKEVIGGSDHRLVSTSRDATDEFRDGVAPLRPVIPPEFLR</sequence>
<dbReference type="InterPro" id="IPR057373">
    <property type="entry name" value="ZNFX1"/>
</dbReference>
<dbReference type="SMART" id="SM00438">
    <property type="entry name" value="ZnF_NFX"/>
    <property type="match status" value="4"/>
</dbReference>
<dbReference type="PROSITE" id="PS51981">
    <property type="entry name" value="ZF_RZ"/>
    <property type="match status" value="1"/>
</dbReference>
<keyword evidence="16" id="KW-1185">Reference proteome</keyword>
<dbReference type="Gene3D" id="3.40.50.300">
    <property type="entry name" value="P-loop containing nucleotide triphosphate hydrolases"/>
    <property type="match status" value="3"/>
</dbReference>
<dbReference type="GO" id="GO:0031048">
    <property type="term" value="P:regulatory ncRNA-mediated heterochromatin formation"/>
    <property type="evidence" value="ECO:0007669"/>
    <property type="project" value="TreeGrafter"/>
</dbReference>
<dbReference type="GO" id="GO:0005524">
    <property type="term" value="F:ATP binding"/>
    <property type="evidence" value="ECO:0007669"/>
    <property type="project" value="UniProtKB-KW"/>
</dbReference>
<keyword evidence="2" id="KW-0963">Cytoplasm</keyword>
<feature type="region of interest" description="Disordered" evidence="13">
    <location>
        <begin position="1"/>
        <end position="125"/>
    </location>
</feature>
<evidence type="ECO:0000256" key="2">
    <source>
        <dbReference type="ARBA" id="ARBA00022490"/>
    </source>
</evidence>
<dbReference type="GO" id="GO:0005737">
    <property type="term" value="C:cytoplasm"/>
    <property type="evidence" value="ECO:0007669"/>
    <property type="project" value="UniProtKB-SubCell"/>
</dbReference>
<evidence type="ECO:0000259" key="14">
    <source>
        <dbReference type="PROSITE" id="PS51981"/>
    </source>
</evidence>
<evidence type="ECO:0000256" key="12">
    <source>
        <dbReference type="SAM" id="Coils"/>
    </source>
</evidence>
<evidence type="ECO:0000256" key="9">
    <source>
        <dbReference type="ARBA" id="ARBA00022833"/>
    </source>
</evidence>
<dbReference type="InterPro" id="IPR047187">
    <property type="entry name" value="SF1_C_Upf1"/>
</dbReference>
<feature type="domain" description="RZ-type" evidence="14">
    <location>
        <begin position="2074"/>
        <end position="2147"/>
    </location>
</feature>
<feature type="compositionally biased region" description="Polar residues" evidence="13">
    <location>
        <begin position="57"/>
        <end position="75"/>
    </location>
</feature>
<comment type="caution">
    <text evidence="15">The sequence shown here is derived from an EMBL/GenBank/DDBJ whole genome shotgun (WGS) entry which is preliminary data.</text>
</comment>
<name>A0AAD4N630_9BILA</name>
<keyword evidence="4" id="KW-0677">Repeat</keyword>
<evidence type="ECO:0000256" key="5">
    <source>
        <dbReference type="ARBA" id="ARBA00022741"/>
    </source>
</evidence>
<evidence type="ECO:0000256" key="13">
    <source>
        <dbReference type="SAM" id="MobiDB-lite"/>
    </source>
</evidence>
<reference evidence="15" key="1">
    <citation type="submission" date="2022-01" db="EMBL/GenBank/DDBJ databases">
        <title>Genome Sequence Resource for Two Populations of Ditylenchus destructor, the Migratory Endoparasitic Phytonematode.</title>
        <authorList>
            <person name="Zhang H."/>
            <person name="Lin R."/>
            <person name="Xie B."/>
        </authorList>
    </citation>
    <scope>NUCLEOTIDE SEQUENCE</scope>
    <source>
        <strain evidence="15">BazhouSP</strain>
    </source>
</reference>
<comment type="subcellular location">
    <subcellularLocation>
        <location evidence="1">Cytoplasm</location>
    </subcellularLocation>
</comment>
<evidence type="ECO:0000256" key="6">
    <source>
        <dbReference type="ARBA" id="ARBA00022771"/>
    </source>
</evidence>
<dbReference type="Pfam" id="PF13086">
    <property type="entry name" value="AAA_11"/>
    <property type="match status" value="2"/>
</dbReference>
<dbReference type="Proteomes" id="UP001201812">
    <property type="component" value="Unassembled WGS sequence"/>
</dbReference>
<protein>
    <submittedName>
        <fullName evidence="15">AAA domain-containing protein</fullName>
    </submittedName>
</protein>
<dbReference type="GO" id="GO:0031380">
    <property type="term" value="C:nuclear RNA-directed RNA polymerase complex"/>
    <property type="evidence" value="ECO:0007669"/>
    <property type="project" value="TreeGrafter"/>
</dbReference>
<dbReference type="InterPro" id="IPR046439">
    <property type="entry name" value="ZF_RZ_dom"/>
</dbReference>
<dbReference type="PANTHER" id="PTHR10887">
    <property type="entry name" value="DNA2/NAM7 HELICASE FAMILY"/>
    <property type="match status" value="1"/>
</dbReference>
<dbReference type="Pfam" id="PF20173">
    <property type="entry name" value="ZnF_RZ-type"/>
    <property type="match status" value="1"/>
</dbReference>
<evidence type="ECO:0000256" key="7">
    <source>
        <dbReference type="ARBA" id="ARBA00022801"/>
    </source>
</evidence>
<dbReference type="EMBL" id="JAKKPZ010000013">
    <property type="protein sequence ID" value="KAI1714324.1"/>
    <property type="molecule type" value="Genomic_DNA"/>
</dbReference>
<keyword evidence="9" id="KW-0862">Zinc</keyword>